<dbReference type="Pfam" id="PF12141">
    <property type="entry name" value="BMT"/>
    <property type="match status" value="2"/>
</dbReference>
<evidence type="ECO:0000256" key="10">
    <source>
        <dbReference type="SAM" id="MobiDB-lite"/>
    </source>
</evidence>
<keyword evidence="12" id="KW-1185">Reference proteome</keyword>
<evidence type="ECO:0000313" key="12">
    <source>
        <dbReference type="Proteomes" id="UP000790833"/>
    </source>
</evidence>
<comment type="similarity">
    <text evidence="2">Belongs to the BMT family.</text>
</comment>
<keyword evidence="5" id="KW-0812">Transmembrane</keyword>
<feature type="region of interest" description="Disordered" evidence="10">
    <location>
        <begin position="526"/>
        <end position="545"/>
    </location>
</feature>
<evidence type="ECO:0000256" key="8">
    <source>
        <dbReference type="ARBA" id="ARBA00023136"/>
    </source>
</evidence>
<keyword evidence="8" id="KW-0472">Membrane</keyword>
<dbReference type="EMBL" id="JAHMUF010000009">
    <property type="protein sequence ID" value="KAG7193943.1"/>
    <property type="molecule type" value="Genomic_DNA"/>
</dbReference>
<evidence type="ECO:0000256" key="2">
    <source>
        <dbReference type="ARBA" id="ARBA00009486"/>
    </source>
</evidence>
<dbReference type="GO" id="GO:0000030">
    <property type="term" value="F:mannosyltransferase activity"/>
    <property type="evidence" value="ECO:0007669"/>
    <property type="project" value="InterPro"/>
</dbReference>
<comment type="caution">
    <text evidence="11">The sequence shown here is derived from an EMBL/GenBank/DDBJ whole genome shotgun (WGS) entry which is preliminary data.</text>
</comment>
<evidence type="ECO:0000256" key="5">
    <source>
        <dbReference type="ARBA" id="ARBA00022692"/>
    </source>
</evidence>
<protein>
    <submittedName>
        <fullName evidence="11">Uncharacterized protein</fullName>
    </submittedName>
</protein>
<evidence type="ECO:0000256" key="9">
    <source>
        <dbReference type="ARBA" id="ARBA00023316"/>
    </source>
</evidence>
<keyword evidence="4" id="KW-0808">Transferase</keyword>
<dbReference type="Proteomes" id="UP000790833">
    <property type="component" value="Unassembled WGS sequence"/>
</dbReference>
<evidence type="ECO:0000256" key="7">
    <source>
        <dbReference type="ARBA" id="ARBA00022989"/>
    </source>
</evidence>
<sequence>MRRTKTIQRTVQFSLILFLICLIVTQLYGNSITTSLRLDFDSGAKEYEIQNVVTDGDNLLSYDIAISSPTFIDTSIEDVLKKLLKEIKTDGYLKDQYLEFILDDLKKNIKDRDWIHTHWFQLSGSSVWLESNEVFFYVSRIIYSPGGEKNNPLISISYVQLFDKNWKEVKSLMATSSSYPRFLKIPFSKVQGKLTNRNFGPEDPRVFSITNDKAQQEVLVIYSAQKEDGHRTMNIAWPLEEDEQTGLTKTLELRYPRNYGLIEKNWTPFVDPTLKGENGEDIVVSFVYDWLSLQLLNCHLKSGNCEVIYEVFSPVTSPDLLHNVRRNKEVNKEFGELRGGTPLIHFPNIPSRVKTYRGTQISEVWAGFSRYHLEDCGCGVNLYRPALVVLIKDSNNEYLLAQLSSAIDFDLKVLGWNLKESWKYCEGSSALIPNGISRWRYTEDVDDMWLTFSMSDATNFRIKIGNLMHEIERGLAYVGDSAKVSFAVEKSKEYCRLYGEKYKLTKVVKFTPEKNVPDRVKDFMKLEGSEDRGTPPPQQKPAKNAKYLESQPPFDGKKVVLYPTSFKGNPKKHFEDNFGLFPKEAKILSLSKYESPLKTNRYHEYKIPLYHAFQDINPKTQCRKIKKDLKVQISEPIAKDADMKKIVKSILQSNSEYLAEFKPYFAEHLEQLLEEDIIETFWYRFAGTSVWLEEYGIHLMVSRVLYSMEGVRDRPIISFVYAQAFDSSWTELEDVDLIIPDSHMKVTYPQFVPIPTFHEPVKNQVTYYGPEDPRIVLRRNSKGHLEPIVIFNQKQREIFKKEEGEDENGEKGEWVGFEIFRAMYVCFLWQTQIGKLNVDPLATEYASQQYSRIVELDRFHSEKKEAEKNWTPFFSYRERQKHGFDKAIYFVYSWDKFEVLKCDIPTSSDHSLCKLDYTMDKDLIGQYRSGVLTDIQLKSRPLYAEDLEKEEETLLVGPMRGGTQLVSINELSDRYELQLDLEHDYWLAFARSRLPYCGCGRAMYRPHLVLVRKDRETSQYHITHMSLFLLFDVDILPWNPTEPEKLCGKYPNILLPNGISDWSFTERGDDFLTLAYTNADLRVEMITIRGLLKTLQRINSFDPNKSITSEQNVECAIMRSMDFCKAYGDIHFSPDDYIEAFPHADSA</sequence>
<evidence type="ECO:0000256" key="4">
    <source>
        <dbReference type="ARBA" id="ARBA00022679"/>
    </source>
</evidence>
<reference evidence="11" key="1">
    <citation type="submission" date="2021-03" db="EMBL/GenBank/DDBJ databases">
        <authorList>
            <person name="Palmer J.M."/>
        </authorList>
    </citation>
    <scope>NUCLEOTIDE SEQUENCE</scope>
    <source>
        <strain evidence="11">ARV_011</strain>
    </source>
</reference>
<name>A0A9P7V9P4_9ASCO</name>
<evidence type="ECO:0000313" key="11">
    <source>
        <dbReference type="EMBL" id="KAG7193943.1"/>
    </source>
</evidence>
<accession>A0A9P7V9P4</accession>
<comment type="subcellular location">
    <subcellularLocation>
        <location evidence="1">Membrane</location>
        <topology evidence="1">Single-pass type II membrane protein</topology>
    </subcellularLocation>
</comment>
<keyword evidence="3" id="KW-0328">Glycosyltransferase</keyword>
<keyword evidence="6" id="KW-0735">Signal-anchor</keyword>
<gene>
    <name evidence="11" type="ORF">KQ657_005142</name>
</gene>
<proteinExistence type="inferred from homology"/>
<dbReference type="GO" id="GO:0016020">
    <property type="term" value="C:membrane"/>
    <property type="evidence" value="ECO:0007669"/>
    <property type="project" value="UniProtKB-SubCell"/>
</dbReference>
<dbReference type="GO" id="GO:0071555">
    <property type="term" value="P:cell wall organization"/>
    <property type="evidence" value="ECO:0007669"/>
    <property type="project" value="UniProtKB-KW"/>
</dbReference>
<organism evidence="11 12">
    <name type="scientific">Scheffersomyces spartinae</name>
    <dbReference type="NCBI Taxonomy" id="45513"/>
    <lineage>
        <taxon>Eukaryota</taxon>
        <taxon>Fungi</taxon>
        <taxon>Dikarya</taxon>
        <taxon>Ascomycota</taxon>
        <taxon>Saccharomycotina</taxon>
        <taxon>Pichiomycetes</taxon>
        <taxon>Debaryomycetaceae</taxon>
        <taxon>Scheffersomyces</taxon>
    </lineage>
</organism>
<dbReference type="OrthoDB" id="3631276at2759"/>
<dbReference type="AlphaFoldDB" id="A0A9P7V9P4"/>
<dbReference type="GeneID" id="66118516"/>
<evidence type="ECO:0000256" key="6">
    <source>
        <dbReference type="ARBA" id="ARBA00022968"/>
    </source>
</evidence>
<keyword evidence="9" id="KW-0961">Cell wall biogenesis/degradation</keyword>
<evidence type="ECO:0000256" key="3">
    <source>
        <dbReference type="ARBA" id="ARBA00022676"/>
    </source>
</evidence>
<keyword evidence="7" id="KW-1133">Transmembrane helix</keyword>
<dbReference type="InterPro" id="IPR021988">
    <property type="entry name" value="BMT1"/>
</dbReference>
<evidence type="ECO:0000256" key="1">
    <source>
        <dbReference type="ARBA" id="ARBA00004606"/>
    </source>
</evidence>
<dbReference type="RefSeq" id="XP_043049490.1">
    <property type="nucleotide sequence ID" value="XM_043195785.1"/>
</dbReference>